<accession>A0A4Q0XMA8</accession>
<keyword evidence="5" id="KW-0046">Antibiotic resistance</keyword>
<comment type="caution">
    <text evidence="6">The sequence shown here is derived from an EMBL/GenBank/DDBJ whole genome shotgun (WGS) entry which is preliminary data.</text>
</comment>
<dbReference type="Pfam" id="PF02522">
    <property type="entry name" value="Antibiotic_NAT"/>
    <property type="match status" value="1"/>
</dbReference>
<proteinExistence type="inferred from homology"/>
<dbReference type="SUPFAM" id="SSF110710">
    <property type="entry name" value="TTHA0583/YokD-like"/>
    <property type="match status" value="1"/>
</dbReference>
<dbReference type="AlphaFoldDB" id="A0A4Q0XMA8"/>
<keyword evidence="7" id="KW-1185">Reference proteome</keyword>
<gene>
    <name evidence="6" type="ORF">CRV04_11480</name>
</gene>
<dbReference type="InterPro" id="IPR003679">
    <property type="entry name" value="Amioglycoside_AcTrfase"/>
</dbReference>
<comment type="catalytic activity">
    <reaction evidence="5">
        <text>a 2-deoxystreptamine antibiotic + acetyl-CoA = an N(3)-acetyl-2-deoxystreptamine antibiotic + CoA + H(+)</text>
        <dbReference type="Rhea" id="RHEA:12665"/>
        <dbReference type="ChEBI" id="CHEBI:15378"/>
        <dbReference type="ChEBI" id="CHEBI:57287"/>
        <dbReference type="ChEBI" id="CHEBI:57288"/>
        <dbReference type="ChEBI" id="CHEBI:57921"/>
        <dbReference type="ChEBI" id="CHEBI:77452"/>
        <dbReference type="EC" id="2.3.1.81"/>
    </reaction>
</comment>
<dbReference type="GO" id="GO:0046353">
    <property type="term" value="F:aminoglycoside 3-N-acetyltransferase activity"/>
    <property type="evidence" value="ECO:0007669"/>
    <property type="project" value="UniProtKB-EC"/>
</dbReference>
<dbReference type="PANTHER" id="PTHR11104">
    <property type="entry name" value="AMINOGLYCOSIDE N3-ACETYLTRANSFERASE"/>
    <property type="match status" value="1"/>
</dbReference>
<evidence type="ECO:0000313" key="6">
    <source>
        <dbReference type="EMBL" id="RXJ54408.1"/>
    </source>
</evidence>
<evidence type="ECO:0000256" key="4">
    <source>
        <dbReference type="ARBA" id="ARBA00023315"/>
    </source>
</evidence>
<keyword evidence="3 5" id="KW-0808">Transferase</keyword>
<protein>
    <recommendedName>
        <fullName evidence="2 5">Aminoglycoside N(3)-acetyltransferase</fullName>
        <ecNumber evidence="5">2.3.1.-</ecNumber>
    </recommendedName>
</protein>
<evidence type="ECO:0000256" key="1">
    <source>
        <dbReference type="ARBA" id="ARBA00006383"/>
    </source>
</evidence>
<sequence length="296" mass="33706">MILLIKQSHLKGLNVQIYDYLKNDLQSLGIKNGDTVLVRGNLAKVGRIKKDLFINTLLETVGKEGTIVTLAFTKSFAFYKLNKQYIFDVDSIPTTGALGKAFLEHPSSVRSSHPTNSFLAIGKMADFIMKDHNEEELSYAPMKKLLSLNAKLLNFGIISESPGFTTVHLVQEELGLTKKSLLKNFLRVYYKASTNEVKLFKRKDLGGCSDGFSKFYKYYMDEGKLTYGKLGKAAAIMINAQDSYNIELDLMKENPSFHFCDNPLCFTCRCTWKYDLKYLPNYLILKVISMFKKEKR</sequence>
<reference evidence="6 7" key="1">
    <citation type="submission" date="2017-10" db="EMBL/GenBank/DDBJ databases">
        <title>Genomics of the genus Arcobacter.</title>
        <authorList>
            <person name="Perez-Cataluna A."/>
            <person name="Figueras M.J."/>
        </authorList>
    </citation>
    <scope>NUCLEOTIDE SEQUENCE [LARGE SCALE GENOMIC DNA]</scope>
    <source>
        <strain evidence="6 7">CECT 8987</strain>
    </source>
</reference>
<dbReference type="EC" id="2.3.1.-" evidence="5"/>
<dbReference type="PANTHER" id="PTHR11104:SF0">
    <property type="entry name" value="SPBETA PROPHAGE-DERIVED AMINOGLYCOSIDE N(3')-ACETYLTRANSFERASE-LIKE PROTEIN YOKD"/>
    <property type="match status" value="1"/>
</dbReference>
<name>A0A4Q0XMA8_9BACT</name>
<keyword evidence="4 5" id="KW-0012">Acyltransferase</keyword>
<dbReference type="GO" id="GO:0046677">
    <property type="term" value="P:response to antibiotic"/>
    <property type="evidence" value="ECO:0007669"/>
    <property type="project" value="UniProtKB-KW"/>
</dbReference>
<organism evidence="6 7">
    <name type="scientific">Candidatus Marinarcus aquaticus</name>
    <dbReference type="NCBI Taxonomy" id="2044504"/>
    <lineage>
        <taxon>Bacteria</taxon>
        <taxon>Pseudomonadati</taxon>
        <taxon>Campylobacterota</taxon>
        <taxon>Epsilonproteobacteria</taxon>
        <taxon>Campylobacterales</taxon>
        <taxon>Arcobacteraceae</taxon>
        <taxon>Candidatus Marinarcus</taxon>
    </lineage>
</organism>
<dbReference type="Proteomes" id="UP000290657">
    <property type="component" value="Unassembled WGS sequence"/>
</dbReference>
<evidence type="ECO:0000313" key="7">
    <source>
        <dbReference type="Proteomes" id="UP000290657"/>
    </source>
</evidence>
<dbReference type="EMBL" id="PDKN01000010">
    <property type="protein sequence ID" value="RXJ54408.1"/>
    <property type="molecule type" value="Genomic_DNA"/>
</dbReference>
<comment type="similarity">
    <text evidence="1 5">Belongs to the antibiotic N-acetyltransferase family.</text>
</comment>
<dbReference type="OrthoDB" id="7330654at2"/>
<evidence type="ECO:0000256" key="5">
    <source>
        <dbReference type="RuleBase" id="RU365031"/>
    </source>
</evidence>
<evidence type="ECO:0000256" key="2">
    <source>
        <dbReference type="ARBA" id="ARBA00012882"/>
    </source>
</evidence>
<dbReference type="InterPro" id="IPR028345">
    <property type="entry name" value="Antibiotic_NAT-like"/>
</dbReference>
<evidence type="ECO:0000256" key="3">
    <source>
        <dbReference type="ARBA" id="ARBA00022679"/>
    </source>
</evidence>